<feature type="transmembrane region" description="Helical" evidence="1">
    <location>
        <begin position="47"/>
        <end position="64"/>
    </location>
</feature>
<keyword evidence="1" id="KW-1133">Transmembrane helix</keyword>
<dbReference type="AlphaFoldDB" id="W0F261"/>
<dbReference type="HOGENOM" id="CLU_139601_2_0_10"/>
<dbReference type="EMBL" id="CP007035">
    <property type="protein sequence ID" value="AHF15888.1"/>
    <property type="molecule type" value="Genomic_DNA"/>
</dbReference>
<dbReference type="STRING" id="929713.NIASO_13415"/>
<accession>W0F261</accession>
<dbReference type="eggNOG" id="ENOG50330EP">
    <property type="taxonomic scope" value="Bacteria"/>
</dbReference>
<evidence type="ECO:0000313" key="3">
    <source>
        <dbReference type="Proteomes" id="UP000003586"/>
    </source>
</evidence>
<evidence type="ECO:0000256" key="1">
    <source>
        <dbReference type="SAM" id="Phobius"/>
    </source>
</evidence>
<name>W0F261_9BACT</name>
<proteinExistence type="predicted"/>
<keyword evidence="3" id="KW-1185">Reference proteome</keyword>
<dbReference type="KEGG" id="nso:NIASO_13415"/>
<organism evidence="2 3">
    <name type="scientific">Niabella soli DSM 19437</name>
    <dbReference type="NCBI Taxonomy" id="929713"/>
    <lineage>
        <taxon>Bacteria</taxon>
        <taxon>Pseudomonadati</taxon>
        <taxon>Bacteroidota</taxon>
        <taxon>Chitinophagia</taxon>
        <taxon>Chitinophagales</taxon>
        <taxon>Chitinophagaceae</taxon>
        <taxon>Niabella</taxon>
    </lineage>
</organism>
<dbReference type="RefSeq" id="WP_008586281.1">
    <property type="nucleotide sequence ID" value="NZ_CP007035.1"/>
</dbReference>
<feature type="transmembrane region" description="Helical" evidence="1">
    <location>
        <begin position="12"/>
        <end position="35"/>
    </location>
</feature>
<reference evidence="2 3" key="1">
    <citation type="submission" date="2013-12" db="EMBL/GenBank/DDBJ databases">
        <authorList>
            <consortium name="DOE Joint Genome Institute"/>
            <person name="Eisen J."/>
            <person name="Huntemann M."/>
            <person name="Han J."/>
            <person name="Chen A."/>
            <person name="Kyrpides N."/>
            <person name="Mavromatis K."/>
            <person name="Markowitz V."/>
            <person name="Palaniappan K."/>
            <person name="Ivanova N."/>
            <person name="Schaumberg A."/>
            <person name="Pati A."/>
            <person name="Liolios K."/>
            <person name="Nordberg H.P."/>
            <person name="Cantor M.N."/>
            <person name="Hua S.X."/>
            <person name="Woyke T."/>
        </authorList>
    </citation>
    <scope>NUCLEOTIDE SEQUENCE [LARGE SCALE GENOMIC DNA]</scope>
    <source>
        <strain evidence="3">DSM 19437</strain>
    </source>
</reference>
<keyword evidence="1" id="KW-0812">Transmembrane</keyword>
<dbReference type="Proteomes" id="UP000003586">
    <property type="component" value="Chromosome"/>
</dbReference>
<gene>
    <name evidence="2" type="ORF">NIASO_13415</name>
</gene>
<keyword evidence="1" id="KW-0472">Membrane</keyword>
<evidence type="ECO:0000313" key="2">
    <source>
        <dbReference type="EMBL" id="AHF15888.1"/>
    </source>
</evidence>
<sequence length="122" mass="14478">MNYKRRRPPKFVFVFFALFALLAFGGLVMLLWNAILPELLNTKRISYWQAVGLLVLSKILFSSFRPGGGPGKHFGPGARLQEKFKNMTPEERQKFRQEWKERFRDDWRRHCRPPEEDRPGEP</sequence>
<protein>
    <submittedName>
        <fullName evidence="2">Uncharacterized protein</fullName>
    </submittedName>
</protein>